<evidence type="ECO:0000313" key="4">
    <source>
        <dbReference type="Proteomes" id="UP001165275"/>
    </source>
</evidence>
<name>A0ABT0KB56_9GAMM</name>
<accession>A0ABT0KB56</accession>
<keyword evidence="1" id="KW-0732">Signal</keyword>
<keyword evidence="4" id="KW-1185">Reference proteome</keyword>
<dbReference type="Gene3D" id="2.40.160.100">
    <property type="match status" value="1"/>
</dbReference>
<evidence type="ECO:0000313" key="3">
    <source>
        <dbReference type="EMBL" id="MCL1028969.1"/>
    </source>
</evidence>
<feature type="signal peptide" evidence="1">
    <location>
        <begin position="1"/>
        <end position="25"/>
    </location>
</feature>
<feature type="chain" id="PRO_5045483985" evidence="1">
    <location>
        <begin position="26"/>
        <end position="471"/>
    </location>
</feature>
<dbReference type="EMBL" id="JAGQDC010000004">
    <property type="protein sequence ID" value="MCL1028969.1"/>
    <property type="molecule type" value="Genomic_DNA"/>
</dbReference>
<feature type="domain" description="Alginate export" evidence="2">
    <location>
        <begin position="86"/>
        <end position="442"/>
    </location>
</feature>
<dbReference type="InterPro" id="IPR025388">
    <property type="entry name" value="Alginate_export_dom"/>
</dbReference>
<dbReference type="InterPro" id="IPR053728">
    <property type="entry name" value="Alginate_Permeability_Chnl"/>
</dbReference>
<evidence type="ECO:0000259" key="2">
    <source>
        <dbReference type="Pfam" id="PF13372"/>
    </source>
</evidence>
<proteinExistence type="predicted"/>
<sequence length="471" mass="53665">MLIRCNRFTHSMGLGLLLTPLFSLADEVPGLFYKDQEKSALLAAIIEQDIPGLLQLDSNDHIEIIDSNNDTKRPPQSPEPVKVISINLRTKMEVFNLRNKKLRHGDKRENELAHEPSLRMNVGVMENNPIYGRAEIEWQRKTKRKSAAQPERQTKLELNQAYVGLTEDIIPYTHLRLGRWLYRDEREWLFDENLDGVVAQSKLGDWHLEALGGRVNYWQKDLLDSSTRSFEPVNIGSLILRKKIASKWQVGAYTVAQYHGDNHDRQLNIGLRSHNPAKKGLQHWFELGMSEKRQSDSDKRGYAVDLGGTYRFEDRALKPRVTLGYAFGSQDYRQTGLHSNEATLGGGSKFKIYGETLNPDLTNIHIFTASLGMDLSQQATLDVVYHRYHQARLSDFANNQTDLSSKYDRQNTRYLGSGVDMVLGWKPTDNTKVEAIVGMFSPSKRFTSASSPHSPRSENAYSIGLEAELRF</sequence>
<dbReference type="RefSeq" id="WP_248945231.1">
    <property type="nucleotide sequence ID" value="NZ_CBCSGY010000024.1"/>
</dbReference>
<protein>
    <submittedName>
        <fullName evidence="3">Alginate export family protein</fullName>
    </submittedName>
</protein>
<organism evidence="3 4">
    <name type="scientific">Serratia silvae</name>
    <dbReference type="NCBI Taxonomy" id="2824122"/>
    <lineage>
        <taxon>Bacteria</taxon>
        <taxon>Pseudomonadati</taxon>
        <taxon>Pseudomonadota</taxon>
        <taxon>Gammaproteobacteria</taxon>
        <taxon>Enterobacterales</taxon>
        <taxon>Yersiniaceae</taxon>
        <taxon>Serratia</taxon>
    </lineage>
</organism>
<dbReference type="Proteomes" id="UP001165275">
    <property type="component" value="Unassembled WGS sequence"/>
</dbReference>
<gene>
    <name evidence="3" type="ORF">KAJ71_08015</name>
</gene>
<dbReference type="Pfam" id="PF13372">
    <property type="entry name" value="Alginate_exp"/>
    <property type="match status" value="1"/>
</dbReference>
<evidence type="ECO:0000256" key="1">
    <source>
        <dbReference type="SAM" id="SignalP"/>
    </source>
</evidence>
<reference evidence="3" key="1">
    <citation type="submission" date="2021-04" db="EMBL/GenBank/DDBJ databases">
        <title>Genome sequence of Serratia sp. arafor3.</title>
        <authorList>
            <person name="Besaury L."/>
        </authorList>
    </citation>
    <scope>NUCLEOTIDE SEQUENCE</scope>
    <source>
        <strain evidence="3">Arafor3</strain>
    </source>
</reference>
<dbReference type="SUPFAM" id="SSF56935">
    <property type="entry name" value="Porins"/>
    <property type="match status" value="1"/>
</dbReference>
<comment type="caution">
    <text evidence="3">The sequence shown here is derived from an EMBL/GenBank/DDBJ whole genome shotgun (WGS) entry which is preliminary data.</text>
</comment>